<organism evidence="2 3">
    <name type="scientific">Pleurodeles waltl</name>
    <name type="common">Iberian ribbed newt</name>
    <dbReference type="NCBI Taxonomy" id="8319"/>
    <lineage>
        <taxon>Eukaryota</taxon>
        <taxon>Metazoa</taxon>
        <taxon>Chordata</taxon>
        <taxon>Craniata</taxon>
        <taxon>Vertebrata</taxon>
        <taxon>Euteleostomi</taxon>
        <taxon>Amphibia</taxon>
        <taxon>Batrachia</taxon>
        <taxon>Caudata</taxon>
        <taxon>Salamandroidea</taxon>
        <taxon>Salamandridae</taxon>
        <taxon>Pleurodelinae</taxon>
        <taxon>Pleurodeles</taxon>
    </lineage>
</organism>
<evidence type="ECO:0000256" key="1">
    <source>
        <dbReference type="SAM" id="MobiDB-lite"/>
    </source>
</evidence>
<feature type="region of interest" description="Disordered" evidence="1">
    <location>
        <begin position="1"/>
        <end position="38"/>
    </location>
</feature>
<sequence length="92" mass="9780">MNGAGPRPVLRRAEEPSGDRKAPGGLSPTALLSATGIGPREVWRVAWGHSRALWKRRGPGRTGGPLEGQRPGEAEHTANPEGGRGPGWCLRR</sequence>
<feature type="compositionally biased region" description="Basic and acidic residues" evidence="1">
    <location>
        <begin position="11"/>
        <end position="22"/>
    </location>
</feature>
<keyword evidence="3" id="KW-1185">Reference proteome</keyword>
<evidence type="ECO:0000313" key="2">
    <source>
        <dbReference type="EMBL" id="KAJ1081500.1"/>
    </source>
</evidence>
<accession>A0AAV7L1A5</accession>
<evidence type="ECO:0000313" key="3">
    <source>
        <dbReference type="Proteomes" id="UP001066276"/>
    </source>
</evidence>
<dbReference type="EMBL" id="JANPWB010000016">
    <property type="protein sequence ID" value="KAJ1081500.1"/>
    <property type="molecule type" value="Genomic_DNA"/>
</dbReference>
<proteinExistence type="predicted"/>
<protein>
    <submittedName>
        <fullName evidence="2">Uncharacterized protein</fullName>
    </submittedName>
</protein>
<dbReference type="AlphaFoldDB" id="A0AAV7L1A5"/>
<dbReference type="Proteomes" id="UP001066276">
    <property type="component" value="Chromosome 12"/>
</dbReference>
<comment type="caution">
    <text evidence="2">The sequence shown here is derived from an EMBL/GenBank/DDBJ whole genome shotgun (WGS) entry which is preliminary data.</text>
</comment>
<reference evidence="2" key="1">
    <citation type="journal article" date="2022" name="bioRxiv">
        <title>Sequencing and chromosome-scale assembly of the giantPleurodeles waltlgenome.</title>
        <authorList>
            <person name="Brown T."/>
            <person name="Elewa A."/>
            <person name="Iarovenko S."/>
            <person name="Subramanian E."/>
            <person name="Araus A.J."/>
            <person name="Petzold A."/>
            <person name="Susuki M."/>
            <person name="Suzuki K.-i.T."/>
            <person name="Hayashi T."/>
            <person name="Toyoda A."/>
            <person name="Oliveira C."/>
            <person name="Osipova E."/>
            <person name="Leigh N.D."/>
            <person name="Simon A."/>
            <person name="Yun M.H."/>
        </authorList>
    </citation>
    <scope>NUCLEOTIDE SEQUENCE</scope>
    <source>
        <strain evidence="2">20211129_DDA</strain>
        <tissue evidence="2">Liver</tissue>
    </source>
</reference>
<feature type="region of interest" description="Disordered" evidence="1">
    <location>
        <begin position="50"/>
        <end position="92"/>
    </location>
</feature>
<gene>
    <name evidence="2" type="ORF">NDU88_001682</name>
</gene>
<name>A0AAV7L1A5_PLEWA</name>